<evidence type="ECO:0000313" key="2">
    <source>
        <dbReference type="Proteomes" id="UP001321473"/>
    </source>
</evidence>
<name>A0AAQ4D754_AMBAM</name>
<protein>
    <submittedName>
        <fullName evidence="1">Uncharacterized protein</fullName>
    </submittedName>
</protein>
<proteinExistence type="predicted"/>
<keyword evidence="2" id="KW-1185">Reference proteome</keyword>
<organism evidence="1 2">
    <name type="scientific">Amblyomma americanum</name>
    <name type="common">Lone star tick</name>
    <dbReference type="NCBI Taxonomy" id="6943"/>
    <lineage>
        <taxon>Eukaryota</taxon>
        <taxon>Metazoa</taxon>
        <taxon>Ecdysozoa</taxon>
        <taxon>Arthropoda</taxon>
        <taxon>Chelicerata</taxon>
        <taxon>Arachnida</taxon>
        <taxon>Acari</taxon>
        <taxon>Parasitiformes</taxon>
        <taxon>Ixodida</taxon>
        <taxon>Ixodoidea</taxon>
        <taxon>Ixodidae</taxon>
        <taxon>Amblyomminae</taxon>
        <taxon>Amblyomma</taxon>
    </lineage>
</organism>
<dbReference type="Proteomes" id="UP001321473">
    <property type="component" value="Unassembled WGS sequence"/>
</dbReference>
<gene>
    <name evidence="1" type="ORF">V5799_004076</name>
</gene>
<evidence type="ECO:0000313" key="1">
    <source>
        <dbReference type="EMBL" id="KAK8758294.1"/>
    </source>
</evidence>
<reference evidence="1 2" key="1">
    <citation type="journal article" date="2023" name="Arcadia Sci">
        <title>De novo assembly of a long-read Amblyomma americanum tick genome.</title>
        <authorList>
            <person name="Chou S."/>
            <person name="Poskanzer K.E."/>
            <person name="Rollins M."/>
            <person name="Thuy-Boun P.S."/>
        </authorList>
    </citation>
    <scope>NUCLEOTIDE SEQUENCE [LARGE SCALE GENOMIC DNA]</scope>
    <source>
        <strain evidence="1">F_SG_1</strain>
        <tissue evidence="1">Salivary glands</tissue>
    </source>
</reference>
<dbReference type="EMBL" id="JARKHS020034249">
    <property type="protein sequence ID" value="KAK8758294.1"/>
    <property type="molecule type" value="Genomic_DNA"/>
</dbReference>
<dbReference type="AlphaFoldDB" id="A0AAQ4D754"/>
<sequence length="99" mass="10761">MSPWVAKAERNTRISAYALGAKENTPRERLSQCGFRDPPVRVSSGTAPALDCSGWIQCQYSWRKAVLRRTAGKSGVCTPLGNITASPRRSRSSIGPAVR</sequence>
<accession>A0AAQ4D754</accession>
<comment type="caution">
    <text evidence="1">The sequence shown here is derived from an EMBL/GenBank/DDBJ whole genome shotgun (WGS) entry which is preliminary data.</text>
</comment>